<dbReference type="InterPro" id="IPR000719">
    <property type="entry name" value="Prot_kinase_dom"/>
</dbReference>
<dbReference type="SUPFAM" id="SSF56112">
    <property type="entry name" value="Protein kinase-like (PK-like)"/>
    <property type="match status" value="1"/>
</dbReference>
<evidence type="ECO:0000313" key="2">
    <source>
        <dbReference type="EMBL" id="OZC06804.1"/>
    </source>
</evidence>
<dbReference type="PANTHER" id="PTHR11909">
    <property type="entry name" value="CASEIN KINASE-RELATED"/>
    <property type="match status" value="1"/>
</dbReference>
<accession>A0A238BP63</accession>
<evidence type="ECO:0000259" key="1">
    <source>
        <dbReference type="PROSITE" id="PS50011"/>
    </source>
</evidence>
<dbReference type="GO" id="GO:0005524">
    <property type="term" value="F:ATP binding"/>
    <property type="evidence" value="ECO:0007669"/>
    <property type="project" value="InterPro"/>
</dbReference>
<dbReference type="Gene3D" id="1.10.510.10">
    <property type="entry name" value="Transferase(Phosphotransferase) domain 1"/>
    <property type="match status" value="1"/>
</dbReference>
<protein>
    <recommendedName>
        <fullName evidence="1">Protein kinase domain-containing protein</fullName>
    </recommendedName>
</protein>
<name>A0A238BP63_9BILA</name>
<feature type="domain" description="Protein kinase" evidence="1">
    <location>
        <begin position="27"/>
        <end position="198"/>
    </location>
</feature>
<dbReference type="InterPro" id="IPR050235">
    <property type="entry name" value="CK1_Ser-Thr_kinase"/>
</dbReference>
<dbReference type="GO" id="GO:0004672">
    <property type="term" value="F:protein kinase activity"/>
    <property type="evidence" value="ECO:0007669"/>
    <property type="project" value="InterPro"/>
</dbReference>
<keyword evidence="3" id="KW-1185">Reference proteome</keyword>
<dbReference type="EMBL" id="KZ270060">
    <property type="protein sequence ID" value="OZC06804.1"/>
    <property type="molecule type" value="Genomic_DNA"/>
</dbReference>
<dbReference type="AlphaFoldDB" id="A0A238BP63"/>
<organism evidence="2 3">
    <name type="scientific">Onchocerca flexuosa</name>
    <dbReference type="NCBI Taxonomy" id="387005"/>
    <lineage>
        <taxon>Eukaryota</taxon>
        <taxon>Metazoa</taxon>
        <taxon>Ecdysozoa</taxon>
        <taxon>Nematoda</taxon>
        <taxon>Chromadorea</taxon>
        <taxon>Rhabditida</taxon>
        <taxon>Spirurina</taxon>
        <taxon>Spiruromorpha</taxon>
        <taxon>Filarioidea</taxon>
        <taxon>Onchocercidae</taxon>
        <taxon>Onchocerca</taxon>
    </lineage>
</organism>
<dbReference type="PROSITE" id="PS50011">
    <property type="entry name" value="PROTEIN_KINASE_DOM"/>
    <property type="match status" value="1"/>
</dbReference>
<reference evidence="2 3" key="1">
    <citation type="submission" date="2015-12" db="EMBL/GenBank/DDBJ databases">
        <title>Draft genome of the nematode, Onchocerca flexuosa.</title>
        <authorList>
            <person name="Mitreva M."/>
        </authorList>
    </citation>
    <scope>NUCLEOTIDE SEQUENCE [LARGE SCALE GENOMIC DNA]</scope>
    <source>
        <strain evidence="2">Red Deer</strain>
    </source>
</reference>
<dbReference type="Proteomes" id="UP000242913">
    <property type="component" value="Unassembled WGS sequence"/>
</dbReference>
<dbReference type="OrthoDB" id="4062651at2759"/>
<dbReference type="InterPro" id="IPR011009">
    <property type="entry name" value="Kinase-like_dom_sf"/>
</dbReference>
<evidence type="ECO:0000313" key="3">
    <source>
        <dbReference type="Proteomes" id="UP000242913"/>
    </source>
</evidence>
<proteinExistence type="predicted"/>
<sequence length="198" mass="22600">MKVINENCDGNIDEANEFVVSANSRVYRLEKYLGKGGYGEVYECVSEDTKKSARILDGHGPIIHLANIINTIKIYALKKENILRTRISKEIEVLKRASQHDCKQICKYIDDGRQENYVFVIMTLLGKDLSKLRRERKTKNFSLNTSLRVGLLTLSAIRELHEIFDGSVLPANPHPVFCGTTRYASLRAHQKLEFDTKI</sequence>
<gene>
    <name evidence="2" type="ORF">X798_06201</name>
</gene>